<protein>
    <submittedName>
        <fullName evidence="1">Uncharacterized protein</fullName>
    </submittedName>
</protein>
<accession>A0A0F9EEZ9</accession>
<reference evidence="1" key="1">
    <citation type="journal article" date="2015" name="Nature">
        <title>Complex archaea that bridge the gap between prokaryotes and eukaryotes.</title>
        <authorList>
            <person name="Spang A."/>
            <person name="Saw J.H."/>
            <person name="Jorgensen S.L."/>
            <person name="Zaremba-Niedzwiedzka K."/>
            <person name="Martijn J."/>
            <person name="Lind A.E."/>
            <person name="van Eijk R."/>
            <person name="Schleper C."/>
            <person name="Guy L."/>
            <person name="Ettema T.J."/>
        </authorList>
    </citation>
    <scope>NUCLEOTIDE SEQUENCE</scope>
</reference>
<organism evidence="1">
    <name type="scientific">marine sediment metagenome</name>
    <dbReference type="NCBI Taxonomy" id="412755"/>
    <lineage>
        <taxon>unclassified sequences</taxon>
        <taxon>metagenomes</taxon>
        <taxon>ecological metagenomes</taxon>
    </lineage>
</organism>
<sequence length="138" mass="15972">MGDIGKAETVENREAHICGLLLPIEWDWKKFSIENLTMDDETVQHFVYALGFRLPCLQKELTAHPEKKEDILKFLDRCFIHSYEAMKVCEDEVRGEILAFLVSFMTNFNQSFRFANGFESSKRIDEALGSGEIKRGFN</sequence>
<evidence type="ECO:0000313" key="1">
    <source>
        <dbReference type="EMBL" id="KKL72534.1"/>
    </source>
</evidence>
<comment type="caution">
    <text evidence="1">The sequence shown here is derived from an EMBL/GenBank/DDBJ whole genome shotgun (WGS) entry which is preliminary data.</text>
</comment>
<name>A0A0F9EEZ9_9ZZZZ</name>
<proteinExistence type="predicted"/>
<dbReference type="EMBL" id="LAZR01025244">
    <property type="protein sequence ID" value="KKL72534.1"/>
    <property type="molecule type" value="Genomic_DNA"/>
</dbReference>
<dbReference type="AlphaFoldDB" id="A0A0F9EEZ9"/>
<gene>
    <name evidence="1" type="ORF">LCGC14_2083950</name>
</gene>